<dbReference type="EMBL" id="AF303741">
    <property type="protein sequence ID" value="AAK82045.1"/>
    <property type="molecule type" value="Genomic_DNA"/>
</dbReference>
<feature type="transmembrane region" description="Helical" evidence="1">
    <location>
        <begin position="21"/>
        <end position="46"/>
    </location>
</feature>
<dbReference type="Proteomes" id="UP000001359">
    <property type="component" value="Segment"/>
</dbReference>
<reference evidence="2 3" key="6">
    <citation type="journal article" date="1992" name="Virus Genes">
        <title>Characterization of the third origin of DNA replication of the genome of insect iridescent virus type 6.</title>
        <authorList>
            <person name="Sonntag K.C."/>
            <person name="Darai G."/>
        </authorList>
    </citation>
    <scope>NUCLEOTIDE SEQUENCE [LARGE SCALE GENOMIC DNA]</scope>
</reference>
<reference evidence="2 3" key="10">
    <citation type="journal article" date="1994" name="Nucleic Acids Res.">
        <title>Identification of genes encoding zinc finger proteins, non-histone chromosomal HMG protein homologue, and a putative GTP phosphohydrolase in the genome of Chilo iridescent virus.</title>
        <authorList>
            <person name="Schnitzler P."/>
            <person name="Hug M."/>
            <person name="Handermann M."/>
            <person name="Janssen W."/>
            <person name="Koonin E.V."/>
            <person name="Delius H."/>
            <person name="Darai C."/>
        </authorList>
    </citation>
    <scope>NUCLEOTIDE SEQUENCE [LARGE SCALE GENOMIC DNA]</scope>
</reference>
<evidence type="ECO:0000313" key="2">
    <source>
        <dbReference type="EMBL" id="AAK82045.1"/>
    </source>
</evidence>
<organismHost>
    <name type="scientific">Gryllus campestris</name>
    <dbReference type="NCBI Taxonomy" id="58607"/>
</organismHost>
<protein>
    <submittedName>
        <fullName evidence="2">177L</fullName>
    </submittedName>
</protein>
<reference evidence="2 3" key="4">
    <citation type="journal article" date="1988" name="Virology">
        <title>Identification and characterization of the repetitive DNA element in the genome of insect iridescent virus type 6.</title>
        <authorList>
            <person name="Fischer M."/>
            <person name="Schnitzler P."/>
            <person name="Delius H."/>
            <person name="Darai G."/>
        </authorList>
    </citation>
    <scope>NUCLEOTIDE SEQUENCE [LARGE SCALE GENOMIC DNA]</scope>
</reference>
<reference evidence="2 3" key="2">
    <citation type="journal article" date="1986" name="Med. Microbiol. Immunol.">
        <title>Insect iridescent virus type 6 induced toxic degenerative hepatitis in mice.</title>
        <authorList>
            <person name="Lorbacher de Ruiz H."/>
            <person name="Gelderblom H."/>
            <person name="Hofmann W."/>
            <person name="Darai G."/>
        </authorList>
    </citation>
    <scope>NUCLEOTIDE SEQUENCE [LARGE SCALE GENOMIC DNA]</scope>
</reference>
<evidence type="ECO:0000313" key="3">
    <source>
        <dbReference type="Proteomes" id="UP000001359"/>
    </source>
</evidence>
<dbReference type="KEGG" id="vg:1733015"/>
<organismHost>
    <name type="scientific">Gryllus bimaculatus</name>
    <name type="common">Two-spotted cricket</name>
    <dbReference type="NCBI Taxonomy" id="6999"/>
</organismHost>
<reference evidence="2 3" key="3">
    <citation type="journal article" date="1987" name="Virology">
        <title>Molecular cloning and physical mapping of the genome of insect iridescent virus type 6: further evidence for circular permutation of the viral genome.</title>
        <authorList>
            <person name="Schnitzler P."/>
            <person name="Soltau J.B."/>
            <person name="Fischer M."/>
            <person name="Reisner H."/>
            <person name="Scholz J."/>
            <person name="Delius H."/>
            <person name="Darai G."/>
        </authorList>
    </citation>
    <scope>NUCLEOTIDE SEQUENCE [LARGE SCALE GENOMIC DNA]</scope>
</reference>
<name>Q91FY7_IIV6</name>
<reference evidence="2 3" key="1">
    <citation type="journal article" date="1984" name="J. Virol.">
        <title>DNA analysis of insect iridescent virus 6: evidence for circular permutation and terminal redundancy.</title>
        <authorList>
            <person name="Delius H."/>
            <person name="Darai G."/>
            <person name="Fluegel R.M."/>
        </authorList>
    </citation>
    <scope>NUCLEOTIDE SEQUENCE [LARGE SCALE GENOMIC DNA]</scope>
</reference>
<reference evidence="2 3" key="14">
    <citation type="journal article" date="1999" name="Virus Genes">
        <title>Identification of a gene cluster within the genome of Chilo iridescent virus encoding enzymes involved in viral DNA replication and processing.</title>
        <authorList>
            <person name="Muller K."/>
            <person name="Tidona C.A."/>
            <person name="Darai G."/>
        </authorList>
    </citation>
    <scope>NUCLEOTIDE SEQUENCE [LARGE SCALE GENOMIC DNA]</scope>
</reference>
<keyword evidence="1" id="KW-1133">Transmembrane helix</keyword>
<sequence>MTGKTSKQKSFGWDIPNISTYSNLILSNIFLTISAETISLLSFNFLSRAVFTAPP</sequence>
<evidence type="ECO:0000256" key="1">
    <source>
        <dbReference type="SAM" id="Phobius"/>
    </source>
</evidence>
<keyword evidence="3" id="KW-1185">Reference proteome</keyword>
<dbReference type="GeneID" id="1733015"/>
<reference evidence="2 3" key="15">
    <citation type="journal article" date="2001" name="Virology">
        <title>Analysis of the first complete DNA sequence of an invertebrate iridovirus: coding strategy of the genome of Chilo iridescent virus.</title>
        <authorList>
            <person name="Jakob N.J."/>
            <person name="Muller K."/>
            <person name="Bahr U."/>
            <person name="Darai G."/>
        </authorList>
    </citation>
    <scope>NUCLEOTIDE SEQUENCE [LARGE SCALE GENOMIC DNA]</scope>
</reference>
<organismHost>
    <name type="scientific">Spodoptera frugiperda</name>
    <name type="common">Fall armyworm</name>
    <dbReference type="NCBI Taxonomy" id="7108"/>
</organismHost>
<dbReference type="RefSeq" id="NP_149640.1">
    <property type="nucleotide sequence ID" value="NC_003038.1"/>
</dbReference>
<organism evidence="2 3">
    <name type="scientific">Invertebrate iridescent virus 6</name>
    <name type="common">IIV-6</name>
    <name type="synonym">Chilo iridescent virus</name>
    <dbReference type="NCBI Taxonomy" id="176652"/>
    <lineage>
        <taxon>Viruses</taxon>
        <taxon>Varidnaviria</taxon>
        <taxon>Bamfordvirae</taxon>
        <taxon>Nucleocytoviricota</taxon>
        <taxon>Megaviricetes</taxon>
        <taxon>Pimascovirales</taxon>
        <taxon>Pimascovirales incertae sedis</taxon>
        <taxon>Iridoviridae</taxon>
        <taxon>Betairidovirinae</taxon>
        <taxon>Iridovirus</taxon>
        <taxon>Iridovirus chilo1</taxon>
    </lineage>
</organism>
<proteinExistence type="predicted"/>
<reference evidence="2 3" key="7">
    <citation type="journal article" date="1993" name="J. Gen. Virol.">
        <title>Identification of the gene encoding the major capsid protein of insect iridescent virus type 6 by polymerase chain reaction.</title>
        <authorList>
            <person name="Stohwasser R."/>
            <person name="Raab K."/>
            <person name="Schnitzler P."/>
            <person name="Janssen W."/>
            <person name="Darai G."/>
        </authorList>
    </citation>
    <scope>NUCLEOTIDE SEQUENCE [LARGE SCALE GENOMIC DNA]</scope>
</reference>
<reference evidence="2 3" key="8">
    <citation type="journal article" date="1994" name="Intervirology">
        <title>Identification of the primary structure and the coding capacity of the genome of insect iridescent virus type 6 between the genome coordinates 0.310 and 0.347 (7990 bp).</title>
        <authorList>
            <person name="Sonntag K.C."/>
            <person name="Schnitzler P."/>
            <person name="Janssen W."/>
            <person name="Darai G."/>
        </authorList>
    </citation>
    <scope>NUCLEOTIDE SEQUENCE [LARGE SCALE GENOMIC DNA]</scope>
</reference>
<reference evidence="2 3" key="12">
    <citation type="journal article" date="1997" name="Virus Genes">
        <title>The DNA sequence of Chilo iridescent virus between the genome coordinates 0.101 and 0.391; similarities in coding strategy between insect and vertebrate iridoviruses.</title>
        <authorList>
            <person name="Bahr U."/>
            <person name="Tidona C.A."/>
            <person name="Darai G."/>
        </authorList>
    </citation>
    <scope>NUCLEOTIDE SEQUENCE [LARGE SCALE GENOMIC DNA]</scope>
</reference>
<reference evidence="2 3" key="5">
    <citation type="journal article" date="1992" name="Virus Genes">
        <title>Identification and mapping of origins of DNA replication within the DNA sequences of the genome of insect iridescent virus type 6.</title>
        <authorList>
            <person name="Handermann M."/>
            <person name="Schnitzler P."/>
            <person name="Rosen-Wolff A."/>
            <person name="Raab K."/>
            <person name="Sonntag K.C."/>
            <person name="Darai G."/>
        </authorList>
    </citation>
    <scope>NUCLEOTIDE SEQUENCE [LARGE SCALE GENOMIC DNA]</scope>
</reference>
<reference evidence="2 3" key="11">
    <citation type="journal article" date="1994" name="Virus Genes">
        <title>Chilo iridescent virus encodes a putative helicase belonging to a distinct family within the "DEAD/H" superfamily: implications for the evolution of large DNA viruses.</title>
        <authorList>
            <person name="Sonntag K.C."/>
            <person name="Schnitzler P."/>
            <person name="Koonin E.V."/>
            <person name="Darai G."/>
        </authorList>
    </citation>
    <scope>NUCLEOTIDE SEQUENCE [LARGE SCALE GENOMIC DNA]</scope>
</reference>
<organismHost>
    <name type="scientific">Chilo suppressalis</name>
    <name type="common">Asiatic rice borer moth</name>
    <dbReference type="NCBI Taxonomy" id="168631"/>
</organismHost>
<accession>Q91FY7</accession>
<keyword evidence="1" id="KW-0472">Membrane</keyword>
<reference evidence="2 3" key="9">
    <citation type="journal article" date="1994" name="J. Gen. Virol.">
        <title>Insect iridescent virus type 6 encodes a polypeptide related to the largest subunit of eukaryotic RNA polymerase II.</title>
        <authorList>
            <person name="Schnitzler P."/>
            <person name="Sonntag K.C."/>
            <person name="Muller M."/>
            <person name="Janssen W."/>
            <person name="Bugert J.J."/>
            <person name="Koonin E.V."/>
            <person name="Darai G."/>
        </authorList>
    </citation>
    <scope>NUCLEOTIDE SEQUENCE [LARGE SCALE GENOMIC DNA]</scope>
</reference>
<reference evidence="2 3" key="13">
    <citation type="journal article" date="1998" name="Virus Genes">
        <title>Identification of a thymidylate synthase gene within the genome of Chilo iridescent virus.</title>
        <authorList>
            <person name="Muller K."/>
            <person name="Tidona C.A."/>
            <person name="Bahr U."/>
            <person name="Darai G."/>
        </authorList>
    </citation>
    <scope>NUCLEOTIDE SEQUENCE [LARGE SCALE GENOMIC DNA]</scope>
</reference>
<organismHost>
    <name type="scientific">Acheta domesticus</name>
    <name type="common">House cricket</name>
    <dbReference type="NCBI Taxonomy" id="6997"/>
</organismHost>
<keyword evidence="1" id="KW-0812">Transmembrane</keyword>